<dbReference type="PANTHER" id="PTHR34112">
    <property type="entry name" value="C-JUN-AMINO-TERMINAL KINASE-INTERACTING PROTEIN"/>
    <property type="match status" value="1"/>
</dbReference>
<keyword evidence="3" id="KW-1185">Reference proteome</keyword>
<evidence type="ECO:0000313" key="2">
    <source>
        <dbReference type="EMBL" id="CAA2958270.1"/>
    </source>
</evidence>
<protein>
    <recommendedName>
        <fullName evidence="4">Mediator of RNA polymerase II transcription subunit 1</fullName>
    </recommendedName>
</protein>
<feature type="region of interest" description="Disordered" evidence="1">
    <location>
        <begin position="1"/>
        <end position="54"/>
    </location>
</feature>
<evidence type="ECO:0000313" key="3">
    <source>
        <dbReference type="Proteomes" id="UP000594638"/>
    </source>
</evidence>
<comment type="caution">
    <text evidence="2">The sequence shown here is derived from an EMBL/GenBank/DDBJ whole genome shotgun (WGS) entry which is preliminary data.</text>
</comment>
<evidence type="ECO:0008006" key="4">
    <source>
        <dbReference type="Google" id="ProtNLM"/>
    </source>
</evidence>
<organism evidence="2 3">
    <name type="scientific">Olea europaea subsp. europaea</name>
    <dbReference type="NCBI Taxonomy" id="158383"/>
    <lineage>
        <taxon>Eukaryota</taxon>
        <taxon>Viridiplantae</taxon>
        <taxon>Streptophyta</taxon>
        <taxon>Embryophyta</taxon>
        <taxon>Tracheophyta</taxon>
        <taxon>Spermatophyta</taxon>
        <taxon>Magnoliopsida</taxon>
        <taxon>eudicotyledons</taxon>
        <taxon>Gunneridae</taxon>
        <taxon>Pentapetalae</taxon>
        <taxon>asterids</taxon>
        <taxon>lamiids</taxon>
        <taxon>Lamiales</taxon>
        <taxon>Oleaceae</taxon>
        <taxon>Oleeae</taxon>
        <taxon>Olea</taxon>
    </lineage>
</organism>
<reference evidence="2 3" key="1">
    <citation type="submission" date="2019-12" db="EMBL/GenBank/DDBJ databases">
        <authorList>
            <person name="Alioto T."/>
            <person name="Alioto T."/>
            <person name="Gomez Garrido J."/>
        </authorList>
    </citation>
    <scope>NUCLEOTIDE SEQUENCE [LARGE SCALE GENOMIC DNA]</scope>
</reference>
<dbReference type="Gramene" id="OE9A103502T1">
    <property type="protein sequence ID" value="OE9A103502C1"/>
    <property type="gene ID" value="OE9A103502"/>
</dbReference>
<proteinExistence type="predicted"/>
<accession>A0A8S0Q0Z7</accession>
<evidence type="ECO:0000256" key="1">
    <source>
        <dbReference type="SAM" id="MobiDB-lite"/>
    </source>
</evidence>
<dbReference type="PANTHER" id="PTHR34112:SF13">
    <property type="entry name" value="OS04G0448200 PROTEIN"/>
    <property type="match status" value="1"/>
</dbReference>
<dbReference type="EMBL" id="CACTIH010000262">
    <property type="protein sequence ID" value="CAA2958270.1"/>
    <property type="molecule type" value="Genomic_DNA"/>
</dbReference>
<dbReference type="OrthoDB" id="1917528at2759"/>
<sequence length="569" mass="60634">MERSEPTLVPEWLKNGGSLPSTTLHLDDNAGPTLARNKPSVNSNGHDLGRSLGSDRTTSSYFRRSFCSNGSTHLRSYISFNRNHRDRDWEKDAYDSRGKEKSVFGDHGRQDFSDPIAKILSSSFERGGLRRSQSTVSGRRGENWPKKLLIDSSNASGNNSNGLVIKGSPIGSVNKTAFERDFPSLGAEERSAAPDIGGVPSPGLSTVVQNLPVGTSAMIGDEKWTSALAQVPVLAGSNGTGVSSAQQTLTSSSATMAFSTTTGLNMAESVAQGPPRTQTTTQLSTGTQRLEEIAIKQSKQLIPVMPSLTKASVSNSPDKQKIKVGHQQHPHVTNSSWGAAVKADASKISCVGKLQVLKPVREKNVPSPAVKENLSPTGGSKAANSFLSVASSISGSAAVRPPPNNLVLPTVEGKPVLNALEKRPNSQARSRNDFFNLMRRKSMANSLSASDLGTPMSSSVTDKIGETLVSSAVTITQARDAQSPVSSSGGHLSEEGGDETCNGDAIERQTCLCNGKKYPSLDPLFPEEEEAAFLRSMGWEENADEGGLTEEEISAFYRKYKSPSVQSRP</sequence>
<feature type="region of interest" description="Disordered" evidence="1">
    <location>
        <begin position="479"/>
        <end position="501"/>
    </location>
</feature>
<dbReference type="Proteomes" id="UP000594638">
    <property type="component" value="Unassembled WGS sequence"/>
</dbReference>
<gene>
    <name evidence="2" type="ORF">OLEA9_A103502</name>
</gene>
<dbReference type="AlphaFoldDB" id="A0A8S0Q0Z7"/>
<name>A0A8S0Q0Z7_OLEEU</name>